<comment type="caution">
    <text evidence="12">The sequence shown here is derived from an EMBL/GenBank/DDBJ whole genome shotgun (WGS) entry which is preliminary data.</text>
</comment>
<feature type="transmembrane region" description="Helical" evidence="10">
    <location>
        <begin position="930"/>
        <end position="958"/>
    </location>
</feature>
<dbReference type="InterPro" id="IPR011701">
    <property type="entry name" value="MFS"/>
</dbReference>
<evidence type="ECO:0000313" key="12">
    <source>
        <dbReference type="EMBL" id="KAF3123226.1"/>
    </source>
</evidence>
<sequence length="1047" mass="114712">MRPASINRVIPSLLLFLLAVNALPSGERQDDAPPEGDLDFSKIKVTAGGFRKTLDKLFDDLGGTGDNGAPKSVQTREIEAPGPATFHAFEASKRSGFGLAKGYDPSYTYLKSRAPDIKLPEKQDLESKDIERRGPGTDRVERRGIGPSTNEESYKKVKRSSGSQEMKAKLRARAEVEREKEEYESAKRNWEERAAHNKKVRHHNMKRLFQHGSPFQEYHNTVPISAYAADDGSFGHALPGVRRSPVDDPGKVQKRSLDPSTPEGELKRRKLIKARLQELGYAPKDNEGPKSTDQADKLKKRDEGSDATFSKWNRSPLAKRDISHHIACPGTGLMSAYGNVLFNSNNYFTLTAIFRAACFGCDCRATATGFHMGPRQEGGCTIRLVENCQMAGCRCLDTYSTSDPVLINKPQWEAASKNTPATYSDVTYNPQTKTTYSDKYAAAAHINEVTFDGFSKAKRHLQTPNSSHVGELFAGNKRSATSEASEELRLATPYSSMSSPLLKPADVKNGDEFRGGRNLSISAGTSRSITASPLSPQPSEILSIRRRWRLKWQRYSAGACALVSCLSAGSILLYSLYTPLFQRHLHYSQMQINAIAIAAELGMYLLVPIFGWICDNYGPDRLSIVSIFLFVPGYLSAAYCYNNQLPYMAMFFSFLLIGSGTVSMYLTGITTCAKNFTKKRGLALAVPISAFGLSPLWMSQVANSFFLKDSDDGSGTKELDINRIYTFFAVYLLAIGLLGSFFLKVYPDPDLDEITLRGETAPLLTSSPTAAEHVEYGAAVLSNDPSDIPPAVKRRLLNDDTRSFLSDPTMWWFAAGVFLTAGPGESFINNMGALIKTIQPVSRSLGSPAGDETATHVGIIAVTSTVARLFSGFLSDYLGPPVEPAPVRDEQESKRFRISRIMLIIIFAGFMQAAYLILSSGYIQLHPQQFYVISSLIGIGYGAVFTLSPTIVSVVWGVENLATNWGIIAMLPAGGASVFGFLFAAVYDSEAKRQNSGEHGLGDGLCFGLHCYQKSFAGMAASCMLAMVLWAWGWRGRGGWVARGVSV</sequence>
<keyword evidence="4" id="KW-0926">Vacuole</keyword>
<evidence type="ECO:0000313" key="13">
    <source>
        <dbReference type="Proteomes" id="UP000480548"/>
    </source>
</evidence>
<keyword evidence="6 10" id="KW-1133">Transmembrane helix</keyword>
<evidence type="ECO:0000256" key="6">
    <source>
        <dbReference type="ARBA" id="ARBA00022989"/>
    </source>
</evidence>
<keyword evidence="7 10" id="KW-0472">Membrane</keyword>
<organism evidence="12 13">
    <name type="scientific">Orbilia oligospora</name>
    <name type="common">Nematode-trapping fungus</name>
    <name type="synonym">Arthrobotrys oligospora</name>
    <dbReference type="NCBI Taxonomy" id="2813651"/>
    <lineage>
        <taxon>Eukaryota</taxon>
        <taxon>Fungi</taxon>
        <taxon>Dikarya</taxon>
        <taxon>Ascomycota</taxon>
        <taxon>Pezizomycotina</taxon>
        <taxon>Orbiliomycetes</taxon>
        <taxon>Orbiliales</taxon>
        <taxon>Orbiliaceae</taxon>
        <taxon>Orbilia</taxon>
    </lineage>
</organism>
<feature type="transmembrane region" description="Helical" evidence="10">
    <location>
        <begin position="965"/>
        <end position="987"/>
    </location>
</feature>
<gene>
    <name evidence="12" type="primary">MCH1</name>
    <name evidence="12" type="ORF">TWF703_000968</name>
</gene>
<keyword evidence="3" id="KW-0813">Transport</keyword>
<dbReference type="AlphaFoldDB" id="A0A7C8JJU6"/>
<feature type="region of interest" description="Disordered" evidence="9">
    <location>
        <begin position="114"/>
        <end position="168"/>
    </location>
</feature>
<feature type="transmembrane region" description="Helical" evidence="10">
    <location>
        <begin position="592"/>
        <end position="610"/>
    </location>
</feature>
<dbReference type="Gene3D" id="1.20.1250.20">
    <property type="entry name" value="MFS general substrate transporter like domains"/>
    <property type="match status" value="1"/>
</dbReference>
<evidence type="ECO:0000256" key="5">
    <source>
        <dbReference type="ARBA" id="ARBA00022692"/>
    </source>
</evidence>
<keyword evidence="11" id="KW-0732">Signal</keyword>
<dbReference type="EMBL" id="WIQZ01000112">
    <property type="protein sequence ID" value="KAF3123226.1"/>
    <property type="molecule type" value="Genomic_DNA"/>
</dbReference>
<feature type="region of interest" description="Disordered" evidence="9">
    <location>
        <begin position="236"/>
        <end position="310"/>
    </location>
</feature>
<feature type="transmembrane region" description="Helical" evidence="10">
    <location>
        <begin position="901"/>
        <end position="918"/>
    </location>
</feature>
<comment type="subcellular location">
    <subcellularLocation>
        <location evidence="1">Vacuole membrane</location>
        <topology evidence="1">Multi-pass membrane protein</topology>
    </subcellularLocation>
</comment>
<feature type="transmembrane region" description="Helical" evidence="10">
    <location>
        <begin position="681"/>
        <end position="698"/>
    </location>
</feature>
<feature type="compositionally biased region" description="Basic and acidic residues" evidence="9">
    <location>
        <begin position="114"/>
        <end position="144"/>
    </location>
</feature>
<evidence type="ECO:0000256" key="7">
    <source>
        <dbReference type="ARBA" id="ARBA00023136"/>
    </source>
</evidence>
<comment type="similarity">
    <text evidence="2">Belongs to the major facilitator superfamily.</text>
</comment>
<reference evidence="12 13" key="1">
    <citation type="submission" date="2019-06" db="EMBL/GenBank/DDBJ databases">
        <authorList>
            <person name="Palmer J.M."/>
        </authorList>
    </citation>
    <scope>NUCLEOTIDE SEQUENCE [LARGE SCALE GENOMIC DNA]</scope>
    <source>
        <strain evidence="12 13">TWF703</strain>
    </source>
</reference>
<accession>A0A7C8JJU6</accession>
<feature type="transmembrane region" description="Helical" evidence="10">
    <location>
        <begin position="1015"/>
        <end position="1034"/>
    </location>
</feature>
<dbReference type="Proteomes" id="UP000480548">
    <property type="component" value="Unassembled WGS sequence"/>
</dbReference>
<dbReference type="Pfam" id="PF07690">
    <property type="entry name" value="MFS_1"/>
    <property type="match status" value="1"/>
</dbReference>
<feature type="transmembrane region" description="Helical" evidence="10">
    <location>
        <begin position="622"/>
        <end position="641"/>
    </location>
</feature>
<evidence type="ECO:0000256" key="2">
    <source>
        <dbReference type="ARBA" id="ARBA00008335"/>
    </source>
</evidence>
<dbReference type="InterPro" id="IPR036259">
    <property type="entry name" value="MFS_trans_sf"/>
</dbReference>
<evidence type="ECO:0000256" key="9">
    <source>
        <dbReference type="SAM" id="MobiDB-lite"/>
    </source>
</evidence>
<feature type="transmembrane region" description="Helical" evidence="10">
    <location>
        <begin position="555"/>
        <end position="580"/>
    </location>
</feature>
<feature type="chain" id="PRO_5028848536" description="Probable transporter MCH1" evidence="11">
    <location>
        <begin position="23"/>
        <end position="1047"/>
    </location>
</feature>
<feature type="signal peptide" evidence="11">
    <location>
        <begin position="1"/>
        <end position="22"/>
    </location>
</feature>
<evidence type="ECO:0000256" key="3">
    <source>
        <dbReference type="ARBA" id="ARBA00022448"/>
    </source>
</evidence>
<dbReference type="CDD" id="cd17354">
    <property type="entry name" value="MFS_Mch1p_like"/>
    <property type="match status" value="1"/>
</dbReference>
<evidence type="ECO:0000256" key="8">
    <source>
        <dbReference type="ARBA" id="ARBA00039330"/>
    </source>
</evidence>
<keyword evidence="5 10" id="KW-0812">Transmembrane</keyword>
<feature type="compositionally biased region" description="Basic and acidic residues" evidence="9">
    <location>
        <begin position="284"/>
        <end position="304"/>
    </location>
</feature>
<dbReference type="GO" id="GO:0022857">
    <property type="term" value="F:transmembrane transporter activity"/>
    <property type="evidence" value="ECO:0007669"/>
    <property type="project" value="InterPro"/>
</dbReference>
<name>A0A7C8JJU6_ORBOL</name>
<proteinExistence type="inferred from homology"/>
<dbReference type="GO" id="GO:0000329">
    <property type="term" value="C:fungal-type vacuole membrane"/>
    <property type="evidence" value="ECO:0007669"/>
    <property type="project" value="TreeGrafter"/>
</dbReference>
<feature type="transmembrane region" description="Helical" evidence="10">
    <location>
        <begin position="648"/>
        <end position="669"/>
    </location>
</feature>
<evidence type="ECO:0000256" key="11">
    <source>
        <dbReference type="SAM" id="SignalP"/>
    </source>
</evidence>
<protein>
    <recommendedName>
        <fullName evidence="8">Probable transporter MCH1</fullName>
    </recommendedName>
</protein>
<feature type="transmembrane region" description="Helical" evidence="10">
    <location>
        <begin position="724"/>
        <end position="743"/>
    </location>
</feature>
<evidence type="ECO:0000256" key="4">
    <source>
        <dbReference type="ARBA" id="ARBA00022554"/>
    </source>
</evidence>
<dbReference type="PANTHER" id="PTHR21576">
    <property type="entry name" value="UNCHARACTERIZED NODULIN-LIKE PROTEIN"/>
    <property type="match status" value="1"/>
</dbReference>
<feature type="compositionally biased region" description="Basic and acidic residues" evidence="9">
    <location>
        <begin position="244"/>
        <end position="257"/>
    </location>
</feature>
<dbReference type="PANTHER" id="PTHR21576:SF45">
    <property type="entry name" value="TRANSPORTER MCH1-RELATED"/>
    <property type="match status" value="1"/>
</dbReference>
<evidence type="ECO:0000256" key="1">
    <source>
        <dbReference type="ARBA" id="ARBA00004128"/>
    </source>
</evidence>
<dbReference type="SUPFAM" id="SSF103473">
    <property type="entry name" value="MFS general substrate transporter"/>
    <property type="match status" value="1"/>
</dbReference>
<evidence type="ECO:0000256" key="10">
    <source>
        <dbReference type="SAM" id="Phobius"/>
    </source>
</evidence>